<dbReference type="PATRIC" id="fig|159743.3.peg.5622"/>
<evidence type="ECO:0000256" key="1">
    <source>
        <dbReference type="SAM" id="Phobius"/>
    </source>
</evidence>
<gene>
    <name evidence="2" type="ORF">QD47_25370</name>
</gene>
<dbReference type="EMBL" id="JTHP01000074">
    <property type="protein sequence ID" value="KJD42951.1"/>
    <property type="molecule type" value="Genomic_DNA"/>
</dbReference>
<protein>
    <submittedName>
        <fullName evidence="2">Uncharacterized protein</fullName>
    </submittedName>
</protein>
<accession>A0A0D7WUT8</accession>
<reference evidence="2 3" key="1">
    <citation type="submission" date="2014-11" db="EMBL/GenBank/DDBJ databases">
        <title>Draft Genome Sequences of Paenibacillus polymyxa NRRL B-30509 and Paenibacillus terrae NRRL B-30644, Strains from a Poultry Environment that Produce Tridecaptin A and Paenicidins.</title>
        <authorList>
            <person name="van Belkum M.J."/>
            <person name="Lohans C.T."/>
            <person name="Vederas J.C."/>
        </authorList>
    </citation>
    <scope>NUCLEOTIDE SEQUENCE [LARGE SCALE GENOMIC DNA]</scope>
    <source>
        <strain evidence="2 3">NRRL B-30644</strain>
    </source>
</reference>
<name>A0A0D7WUT8_9BACL</name>
<proteinExistence type="predicted"/>
<comment type="caution">
    <text evidence="2">The sequence shown here is derived from an EMBL/GenBank/DDBJ whole genome shotgun (WGS) entry which is preliminary data.</text>
</comment>
<evidence type="ECO:0000313" key="3">
    <source>
        <dbReference type="Proteomes" id="UP000032534"/>
    </source>
</evidence>
<dbReference type="Proteomes" id="UP000032534">
    <property type="component" value="Unassembled WGS sequence"/>
</dbReference>
<dbReference type="RefSeq" id="WP_044648716.1">
    <property type="nucleotide sequence ID" value="NZ_JTHP01000074.1"/>
</dbReference>
<keyword evidence="3" id="KW-1185">Reference proteome</keyword>
<dbReference type="AlphaFoldDB" id="A0A0D7WUT8"/>
<evidence type="ECO:0000313" key="2">
    <source>
        <dbReference type="EMBL" id="KJD42951.1"/>
    </source>
</evidence>
<keyword evidence="1" id="KW-0472">Membrane</keyword>
<keyword evidence="1" id="KW-0812">Transmembrane</keyword>
<sequence length="90" mass="10548">MLPIIIVSIIIVLLISMFLKGYFYSKKEAKKKEVNFRSELLAIIDSNSLLTEDIATYIMNLPLKRLSIFLEEHTLIHQDTLIQLQKKHFE</sequence>
<feature type="transmembrane region" description="Helical" evidence="1">
    <location>
        <begin position="6"/>
        <end position="23"/>
    </location>
</feature>
<organism evidence="2 3">
    <name type="scientific">Paenibacillus terrae</name>
    <dbReference type="NCBI Taxonomy" id="159743"/>
    <lineage>
        <taxon>Bacteria</taxon>
        <taxon>Bacillati</taxon>
        <taxon>Bacillota</taxon>
        <taxon>Bacilli</taxon>
        <taxon>Bacillales</taxon>
        <taxon>Paenibacillaceae</taxon>
        <taxon>Paenibacillus</taxon>
    </lineage>
</organism>
<keyword evidence="1" id="KW-1133">Transmembrane helix</keyword>